<dbReference type="PANTHER" id="PTHR43792:SF16">
    <property type="entry name" value="N-ACETYLTRANSFERASE DOMAIN-CONTAINING PROTEIN"/>
    <property type="match status" value="1"/>
</dbReference>
<dbReference type="EMBL" id="CP011112">
    <property type="protein sequence ID" value="AKU18329.1"/>
    <property type="molecule type" value="Genomic_DNA"/>
</dbReference>
<feature type="domain" description="N-acetyltransferase" evidence="1">
    <location>
        <begin position="23"/>
        <end position="192"/>
    </location>
</feature>
<proteinExistence type="predicted"/>
<sequence length="209" mass="23512">MRCAAGAARLATVKRPTLRTDRIELRPLTDEHLEHLVELDSDPEVMRYLTGRARTREEVEKVHAGRTDPALDEAGVGYWVGFDGDTFLGWWLLTPPDGPEFGGAESVEIGYRLMQSQWRRGYASEGSRELLRYVFENTSYTRVFADTMAVNAGSRAVMESIGLTYQRTYHVHFDNPLPGTEQGEVIYDITREQWLAWVAGRAQGQAGGS</sequence>
<dbReference type="InterPro" id="IPR051531">
    <property type="entry name" value="N-acetyltransferase"/>
</dbReference>
<evidence type="ECO:0000313" key="2">
    <source>
        <dbReference type="EMBL" id="AKU18329.1"/>
    </source>
</evidence>
<dbReference type="Pfam" id="PF13302">
    <property type="entry name" value="Acetyltransf_3"/>
    <property type="match status" value="1"/>
</dbReference>
<reference evidence="2 3" key="1">
    <citation type="submission" date="2015-03" db="EMBL/GenBank/DDBJ databases">
        <title>Luteipulveratus halotolerans sp. nov., a novel actinobacterium (Dermacoccaceae) from Sarawak, Malaysia.</title>
        <authorList>
            <person name="Juboi H."/>
            <person name="Basik A."/>
            <person name="Shamsul S.S."/>
            <person name="Arnold P."/>
            <person name="Schmitt E.K."/>
            <person name="Sanglier J.-J."/>
            <person name="Yeo T."/>
        </authorList>
    </citation>
    <scope>NUCLEOTIDE SEQUENCE [LARGE SCALE GENOMIC DNA]</scope>
    <source>
        <strain evidence="2 3">MN07-A0370</strain>
    </source>
</reference>
<dbReference type="Proteomes" id="UP000066480">
    <property type="component" value="Chromosome"/>
</dbReference>
<evidence type="ECO:0000259" key="1">
    <source>
        <dbReference type="PROSITE" id="PS51186"/>
    </source>
</evidence>
<dbReference type="PROSITE" id="PS51186">
    <property type="entry name" value="GNAT"/>
    <property type="match status" value="1"/>
</dbReference>
<dbReference type="GO" id="GO:0016747">
    <property type="term" value="F:acyltransferase activity, transferring groups other than amino-acyl groups"/>
    <property type="evidence" value="ECO:0007669"/>
    <property type="project" value="InterPro"/>
</dbReference>
<dbReference type="KEGG" id="lmoi:VV02_24925"/>
<dbReference type="AlphaFoldDB" id="A0A0K1JNN4"/>
<gene>
    <name evidence="2" type="ORF">VV02_24925</name>
</gene>
<evidence type="ECO:0000313" key="3">
    <source>
        <dbReference type="Proteomes" id="UP000066480"/>
    </source>
</evidence>
<dbReference type="InterPro" id="IPR000182">
    <property type="entry name" value="GNAT_dom"/>
</dbReference>
<accession>A0A0K1JNN4</accession>
<dbReference type="PANTHER" id="PTHR43792">
    <property type="entry name" value="GNAT FAMILY, PUTATIVE (AFU_ORTHOLOGUE AFUA_3G00765)-RELATED-RELATED"/>
    <property type="match status" value="1"/>
</dbReference>
<protein>
    <recommendedName>
        <fullName evidence="1">N-acetyltransferase domain-containing protein</fullName>
    </recommendedName>
</protein>
<dbReference type="SUPFAM" id="SSF55729">
    <property type="entry name" value="Acyl-CoA N-acyltransferases (Nat)"/>
    <property type="match status" value="1"/>
</dbReference>
<dbReference type="Gene3D" id="3.40.630.30">
    <property type="match status" value="1"/>
</dbReference>
<dbReference type="PATRIC" id="fig|571913.6.peg.5053"/>
<dbReference type="STRING" id="571913.VV02_24925"/>
<dbReference type="InterPro" id="IPR016181">
    <property type="entry name" value="Acyl_CoA_acyltransferase"/>
</dbReference>
<organism evidence="2 3">
    <name type="scientific">Luteipulveratus mongoliensis</name>
    <dbReference type="NCBI Taxonomy" id="571913"/>
    <lineage>
        <taxon>Bacteria</taxon>
        <taxon>Bacillati</taxon>
        <taxon>Actinomycetota</taxon>
        <taxon>Actinomycetes</taxon>
        <taxon>Micrococcales</taxon>
        <taxon>Dermacoccaceae</taxon>
        <taxon>Luteipulveratus</taxon>
    </lineage>
</organism>
<name>A0A0K1JNN4_9MICO</name>
<keyword evidence="3" id="KW-1185">Reference proteome</keyword>